<evidence type="ECO:0000256" key="1">
    <source>
        <dbReference type="ARBA" id="ARBA00004651"/>
    </source>
</evidence>
<feature type="transmembrane region" description="Helical" evidence="6">
    <location>
        <begin position="791"/>
        <end position="816"/>
    </location>
</feature>
<dbReference type="PANTHER" id="PTHR30572">
    <property type="entry name" value="MEMBRANE COMPONENT OF TRANSPORTER-RELATED"/>
    <property type="match status" value="1"/>
</dbReference>
<dbReference type="InterPro" id="IPR025857">
    <property type="entry name" value="MacB_PCD"/>
</dbReference>
<evidence type="ECO:0000256" key="6">
    <source>
        <dbReference type="SAM" id="Phobius"/>
    </source>
</evidence>
<feature type="domain" description="MacB-like periplasmic core" evidence="8">
    <location>
        <begin position="58"/>
        <end position="275"/>
    </location>
</feature>
<evidence type="ECO:0000256" key="5">
    <source>
        <dbReference type="ARBA" id="ARBA00023136"/>
    </source>
</evidence>
<keyword evidence="5 6" id="KW-0472">Membrane</keyword>
<feature type="transmembrane region" description="Helical" evidence="6">
    <location>
        <begin position="417"/>
        <end position="442"/>
    </location>
</feature>
<feature type="transmembrane region" description="Helical" evidence="6">
    <location>
        <begin position="707"/>
        <end position="732"/>
    </location>
</feature>
<organism evidence="9">
    <name type="scientific">uncultured Segetibacter sp</name>
    <dbReference type="NCBI Taxonomy" id="481133"/>
    <lineage>
        <taxon>Bacteria</taxon>
        <taxon>Pseudomonadati</taxon>
        <taxon>Bacteroidota</taxon>
        <taxon>Chitinophagia</taxon>
        <taxon>Chitinophagales</taxon>
        <taxon>Chitinophagaceae</taxon>
        <taxon>Segetibacter</taxon>
        <taxon>environmental samples</taxon>
    </lineage>
</organism>
<dbReference type="AlphaFoldDB" id="A0A6J4SY59"/>
<accession>A0A6J4SY59</accession>
<evidence type="ECO:0008006" key="10">
    <source>
        <dbReference type="Google" id="ProtNLM"/>
    </source>
</evidence>
<evidence type="ECO:0000256" key="2">
    <source>
        <dbReference type="ARBA" id="ARBA00022475"/>
    </source>
</evidence>
<evidence type="ECO:0000259" key="8">
    <source>
        <dbReference type="Pfam" id="PF12704"/>
    </source>
</evidence>
<feature type="transmembrane region" description="Helical" evidence="6">
    <location>
        <begin position="55"/>
        <end position="80"/>
    </location>
</feature>
<keyword evidence="4 6" id="KW-1133">Transmembrane helix</keyword>
<evidence type="ECO:0000256" key="3">
    <source>
        <dbReference type="ARBA" id="ARBA00022692"/>
    </source>
</evidence>
<feature type="domain" description="ABC3 transporter permease C-terminal" evidence="7">
    <location>
        <begin position="326"/>
        <end position="439"/>
    </location>
</feature>
<dbReference type="GO" id="GO:0005886">
    <property type="term" value="C:plasma membrane"/>
    <property type="evidence" value="ECO:0007669"/>
    <property type="project" value="UniProtKB-SubCell"/>
</dbReference>
<evidence type="ECO:0000259" key="7">
    <source>
        <dbReference type="Pfam" id="PF02687"/>
    </source>
</evidence>
<dbReference type="GO" id="GO:0022857">
    <property type="term" value="F:transmembrane transporter activity"/>
    <property type="evidence" value="ECO:0007669"/>
    <property type="project" value="TreeGrafter"/>
</dbReference>
<dbReference type="InterPro" id="IPR050250">
    <property type="entry name" value="Macrolide_Exporter_MacB"/>
</dbReference>
<sequence length="830" mass="92243">MLTCKEFENRITDTEIRDVEKFTFFDNINKWVINIDIMFQNYLKIAWRNLLRAKVFFILNITGLTIGMTAGFLIFLYVHFELSYDTFHTKADRIYRLVTDVKTLSETLQTPNTSAPMAINLKANFPEVEQIARIIPTSLLLRRGDVKFQEDKSLFADSTLFSLFDFPLIHGNPNEALREPFSIVLSQSAAKKYFGKINPVGHSIILSAGNFNATVTGIMKDMPENSHIKADLIVSMATTKSFGNPAMDQQWSTLGITSYLLLKPGSNSKSLEAKFPAFLESHAKTEMQQNNTQFSLFAEPFREVYLKSKRGGLETGSLTNVYIFSIIAAFILLIACINFVNLSTARSAERAKEVGIKKVIGAERFQLTLQFLLESVLVCLIAFVLSLSLSTLLLPLFNQLSGKVISTSIFSQPAQVITMLIIAVGIGILAGIYPAMVLSSFMPITVLKGRFVSSPKGLILRKGLVVGQFTISIALIAATIIVYSQLHYMRNQDLGFRNDQIMVIDTHWDGNRFAFQKATAALPNVVSASLSSDIPGGESSSEYIQVESNSGEMQSATLDMYLADFDFIRQYGMKLVAGRSLASDFGTDSSKAMILNESAVLMFGYASPQEAIGKSFSRAGNHGKIVGVVKDFHFRSLQQNIKPLGIAVEPDAWRYVSVKVNASHLPATIASIEDKWKKIIPNRPFDYYFADAFFDRQYRSDQRFGSLFLNFAMLTIFISCLGLLGLASYSTLQRTKEIGVRKVLGASVASIASLLSKDFLKLVLIAFVIASPLSWYAMHQWLEGFAYRISISWWVFVLAGSSAVMIAFVTISFQAIKAATSNPVKSLRTE</sequence>
<name>A0A6J4SY59_9BACT</name>
<keyword evidence="3 6" id="KW-0812">Transmembrane</keyword>
<proteinExistence type="predicted"/>
<dbReference type="PANTHER" id="PTHR30572:SF18">
    <property type="entry name" value="ABC-TYPE MACROLIDE FAMILY EXPORT SYSTEM PERMEASE COMPONENT 2"/>
    <property type="match status" value="1"/>
</dbReference>
<dbReference type="Pfam" id="PF02687">
    <property type="entry name" value="FtsX"/>
    <property type="match status" value="2"/>
</dbReference>
<feature type="domain" description="ABC3 transporter permease C-terminal" evidence="7">
    <location>
        <begin position="711"/>
        <end position="823"/>
    </location>
</feature>
<feature type="transmembrane region" description="Helical" evidence="6">
    <location>
        <begin position="321"/>
        <end position="342"/>
    </location>
</feature>
<feature type="transmembrane region" description="Helical" evidence="6">
    <location>
        <begin position="759"/>
        <end position="779"/>
    </location>
</feature>
<comment type="subcellular location">
    <subcellularLocation>
        <location evidence="1">Cell membrane</location>
        <topology evidence="1">Multi-pass membrane protein</topology>
    </subcellularLocation>
</comment>
<dbReference type="EMBL" id="CADCVN010000898">
    <property type="protein sequence ID" value="CAA9508134.1"/>
    <property type="molecule type" value="Genomic_DNA"/>
</dbReference>
<gene>
    <name evidence="9" type="ORF">AVDCRST_MAG96-2324</name>
</gene>
<reference evidence="9" key="1">
    <citation type="submission" date="2020-02" db="EMBL/GenBank/DDBJ databases">
        <authorList>
            <person name="Meier V. D."/>
        </authorList>
    </citation>
    <scope>NUCLEOTIDE SEQUENCE</scope>
    <source>
        <strain evidence="9">AVDCRST_MAG96</strain>
    </source>
</reference>
<evidence type="ECO:0000256" key="4">
    <source>
        <dbReference type="ARBA" id="ARBA00022989"/>
    </source>
</evidence>
<evidence type="ECO:0000313" key="9">
    <source>
        <dbReference type="EMBL" id="CAA9508134.1"/>
    </source>
</evidence>
<feature type="transmembrane region" description="Helical" evidence="6">
    <location>
        <begin position="463"/>
        <end position="483"/>
    </location>
</feature>
<protein>
    <recommendedName>
        <fullName evidence="10">ABC transporter, permease protein</fullName>
    </recommendedName>
</protein>
<dbReference type="Pfam" id="PF12704">
    <property type="entry name" value="MacB_PCD"/>
    <property type="match status" value="1"/>
</dbReference>
<keyword evidence="2" id="KW-1003">Cell membrane</keyword>
<dbReference type="InterPro" id="IPR003838">
    <property type="entry name" value="ABC3_permease_C"/>
</dbReference>
<feature type="transmembrane region" description="Helical" evidence="6">
    <location>
        <begin position="371"/>
        <end position="397"/>
    </location>
</feature>